<feature type="transmembrane region" description="Helical" evidence="1">
    <location>
        <begin position="35"/>
        <end position="54"/>
    </location>
</feature>
<keyword evidence="1" id="KW-0812">Transmembrane</keyword>
<keyword evidence="1" id="KW-1133">Transmembrane helix</keyword>
<comment type="caution">
    <text evidence="2">The sequence shown here is derived from an EMBL/GenBank/DDBJ whole genome shotgun (WGS) entry which is preliminary data.</text>
</comment>
<keyword evidence="3" id="KW-1185">Reference proteome</keyword>
<accession>A0A7Y7IG78</accession>
<dbReference type="EMBL" id="JAAMFM010000007">
    <property type="protein sequence ID" value="NVM94693.1"/>
    <property type="molecule type" value="Genomic_DNA"/>
</dbReference>
<name>A0A7Y7IG78_9MICC</name>
<dbReference type="AlphaFoldDB" id="A0A7Y7IG78"/>
<proteinExistence type="predicted"/>
<evidence type="ECO:0000313" key="3">
    <source>
        <dbReference type="Proteomes" id="UP000543556"/>
    </source>
</evidence>
<reference evidence="2 3" key="1">
    <citation type="submission" date="2020-02" db="EMBL/GenBank/DDBJ databases">
        <title>Genome sequence of strain AETb3-4.</title>
        <authorList>
            <person name="Gao J."/>
            <person name="Zhang X."/>
        </authorList>
    </citation>
    <scope>NUCLEOTIDE SEQUENCE [LARGE SCALE GENOMIC DNA]</scope>
    <source>
        <strain evidence="2 3">AETb3-4</strain>
    </source>
</reference>
<evidence type="ECO:0000313" key="2">
    <source>
        <dbReference type="EMBL" id="NVM94693.1"/>
    </source>
</evidence>
<sequence length="238" mass="24093">MEPRDTGNGIEAARRKAAAVVAGQKAKGRRRRIKVWTGTGLAVVAVAAVAGVAVSTNPAGNAAATRTASGATVSAARGSTQAPPWAAPADASTRAKAAGLAMLTAEGTAEHIHTHLSITVDGKAVTVPGDIGIDLSAQLISPLHTHDATGIIHVESPVVRQFNLGEVFTEWDVALSADRVGSYSTSAGYTVTTFVNGKKQSGNPASIQLASHEDVDIVITKGAGKAAAPAAFAWPAGY</sequence>
<organism evidence="2 3">
    <name type="scientific">Arthrobacter wenxiniae</name>
    <dbReference type="NCBI Taxonomy" id="2713570"/>
    <lineage>
        <taxon>Bacteria</taxon>
        <taxon>Bacillati</taxon>
        <taxon>Actinomycetota</taxon>
        <taxon>Actinomycetes</taxon>
        <taxon>Micrococcales</taxon>
        <taxon>Micrococcaceae</taxon>
        <taxon>Arthrobacter</taxon>
    </lineage>
</organism>
<gene>
    <name evidence="2" type="ORF">G6034_07170</name>
</gene>
<keyword evidence="1" id="KW-0472">Membrane</keyword>
<dbReference type="Proteomes" id="UP000543556">
    <property type="component" value="Unassembled WGS sequence"/>
</dbReference>
<dbReference type="RefSeq" id="WP_176634420.1">
    <property type="nucleotide sequence ID" value="NZ_JAAMFM010000007.1"/>
</dbReference>
<evidence type="ECO:0000256" key="1">
    <source>
        <dbReference type="SAM" id="Phobius"/>
    </source>
</evidence>
<protein>
    <submittedName>
        <fullName evidence="2">Uncharacterized protein</fullName>
    </submittedName>
</protein>